<proteinExistence type="predicted"/>
<keyword evidence="2" id="KW-1185">Reference proteome</keyword>
<comment type="caution">
    <text evidence="1">The sequence shown here is derived from an EMBL/GenBank/DDBJ whole genome shotgun (WGS) entry which is preliminary data.</text>
</comment>
<accession>A0ACB9THT4</accession>
<evidence type="ECO:0000313" key="1">
    <source>
        <dbReference type="EMBL" id="KAI4466344.1"/>
    </source>
</evidence>
<organism evidence="1 2">
    <name type="scientific">Holotrichia oblita</name>
    <name type="common">Chafer beetle</name>
    <dbReference type="NCBI Taxonomy" id="644536"/>
    <lineage>
        <taxon>Eukaryota</taxon>
        <taxon>Metazoa</taxon>
        <taxon>Ecdysozoa</taxon>
        <taxon>Arthropoda</taxon>
        <taxon>Hexapoda</taxon>
        <taxon>Insecta</taxon>
        <taxon>Pterygota</taxon>
        <taxon>Neoptera</taxon>
        <taxon>Endopterygota</taxon>
        <taxon>Coleoptera</taxon>
        <taxon>Polyphaga</taxon>
        <taxon>Scarabaeiformia</taxon>
        <taxon>Scarabaeidae</taxon>
        <taxon>Melolonthinae</taxon>
        <taxon>Holotrichia</taxon>
    </lineage>
</organism>
<sequence>MSETVPILVDTSVCVNEVNCALSDSSTEDIRLVPEVTFEPALDSPSINRESQPLLGGLDVSFNQFPGMYDPGFSDLVWQAEVAIDNAIFPERISQGSSGSYFVKNPSGKIVAVFKPKDEEPYGRLNPKWTKWMHKLCCPCCFGRSCLIPNQGYLSEAAASLVDTKLNLNIVPKTRVVKLVSDTFNYLRIDRQKARVKRAIMEQFPNVGLRFNRIGLPPKCGSFQLFVDGYKDADYWLRRFEVEPLPTGMAKKFQLQFERLVVLDYIIRNTDRGNDNWLIKYDQPSIVTGNVNGTAAHVEAVADTTDWNVVQLPEIKIAAIDNGLAFPYKHPDSWRAYPYHWAWLPQAKVPFSREIRELILPPLSDMNFVQDMCDDLHLLFKQDKGFDQRLFERQMSVMRGQILNLTQALKDGKSPVQLVQMPAVVVEKYVNTYTIVADSYWCKISGNFKTYYVGATLHLIPPNFSGAKQRYVTCGSVIKLLNSDYRVRLHSHDVKYGTGSGQQSVTGTEVQEDVGSHWAIKYKTGQPCPRGEPIKCGSVIRLEHIATNKNLHSHHFSSPLSGNQEISCYGENGDGDTGDHWLVVCSGESWERDDSIMLKHVDTDQYLAASGKTFGRPINGQMEIVGVRSTSGPVYWQAMEGIFLHPPNVMEKHIHSHHTEL</sequence>
<reference evidence="1" key="1">
    <citation type="submission" date="2022-04" db="EMBL/GenBank/DDBJ databases">
        <title>Chromosome-scale genome assembly of Holotrichia oblita Faldermann.</title>
        <authorList>
            <person name="Rongchong L."/>
        </authorList>
    </citation>
    <scope>NUCLEOTIDE SEQUENCE</scope>
    <source>
        <strain evidence="1">81SQS9</strain>
    </source>
</reference>
<protein>
    <submittedName>
        <fullName evidence="1">Phosphatidylinositol 4-kinase type-ii</fullName>
    </submittedName>
</protein>
<evidence type="ECO:0000313" key="2">
    <source>
        <dbReference type="Proteomes" id="UP001056778"/>
    </source>
</evidence>
<name>A0ACB9THT4_HOLOL</name>
<dbReference type="Proteomes" id="UP001056778">
    <property type="component" value="Chromosome 3"/>
</dbReference>
<dbReference type="EMBL" id="CM043017">
    <property type="protein sequence ID" value="KAI4466344.1"/>
    <property type="molecule type" value="Genomic_DNA"/>
</dbReference>
<gene>
    <name evidence="1" type="ORF">MML48_3g00001785</name>
</gene>